<evidence type="ECO:0000256" key="1">
    <source>
        <dbReference type="ARBA" id="ARBA00023015"/>
    </source>
</evidence>
<dbReference type="GO" id="GO:0003677">
    <property type="term" value="F:DNA binding"/>
    <property type="evidence" value="ECO:0007669"/>
    <property type="project" value="UniProtKB-UniRule"/>
</dbReference>
<dbReference type="PANTHER" id="PTHR47506:SF7">
    <property type="entry name" value="TRANSCRIPTIONAL REGULATORY PROTEIN"/>
    <property type="match status" value="1"/>
</dbReference>
<accession>A0A916UNQ1</accession>
<dbReference type="InterPro" id="IPR009057">
    <property type="entry name" value="Homeodomain-like_sf"/>
</dbReference>
<dbReference type="EMBL" id="BMGG01000007">
    <property type="protein sequence ID" value="GGC77442.1"/>
    <property type="molecule type" value="Genomic_DNA"/>
</dbReference>
<evidence type="ECO:0000313" key="6">
    <source>
        <dbReference type="EMBL" id="GGC77442.1"/>
    </source>
</evidence>
<protein>
    <submittedName>
        <fullName evidence="6">TetR family transcriptional regulator</fullName>
    </submittedName>
</protein>
<organism evidence="6 7">
    <name type="scientific">Chelatococcus reniformis</name>
    <dbReference type="NCBI Taxonomy" id="1494448"/>
    <lineage>
        <taxon>Bacteria</taxon>
        <taxon>Pseudomonadati</taxon>
        <taxon>Pseudomonadota</taxon>
        <taxon>Alphaproteobacteria</taxon>
        <taxon>Hyphomicrobiales</taxon>
        <taxon>Chelatococcaceae</taxon>
        <taxon>Chelatococcus</taxon>
    </lineage>
</organism>
<keyword evidence="1" id="KW-0805">Transcription regulation</keyword>
<evidence type="ECO:0000256" key="2">
    <source>
        <dbReference type="ARBA" id="ARBA00023125"/>
    </source>
</evidence>
<dbReference type="SUPFAM" id="SSF48498">
    <property type="entry name" value="Tetracyclin repressor-like, C-terminal domain"/>
    <property type="match status" value="1"/>
</dbReference>
<dbReference type="PANTHER" id="PTHR47506">
    <property type="entry name" value="TRANSCRIPTIONAL REGULATORY PROTEIN"/>
    <property type="match status" value="1"/>
</dbReference>
<comment type="caution">
    <text evidence="6">The sequence shown here is derived from an EMBL/GenBank/DDBJ whole genome shotgun (WGS) entry which is preliminary data.</text>
</comment>
<reference evidence="6" key="1">
    <citation type="journal article" date="2014" name="Int. J. Syst. Evol. Microbiol.">
        <title>Complete genome sequence of Corynebacterium casei LMG S-19264T (=DSM 44701T), isolated from a smear-ripened cheese.</title>
        <authorList>
            <consortium name="US DOE Joint Genome Institute (JGI-PGF)"/>
            <person name="Walter F."/>
            <person name="Albersmeier A."/>
            <person name="Kalinowski J."/>
            <person name="Ruckert C."/>
        </authorList>
    </citation>
    <scope>NUCLEOTIDE SEQUENCE</scope>
    <source>
        <strain evidence="6">CGMCC 1.12919</strain>
    </source>
</reference>
<dbReference type="Proteomes" id="UP000637002">
    <property type="component" value="Unassembled WGS sequence"/>
</dbReference>
<dbReference type="InterPro" id="IPR001647">
    <property type="entry name" value="HTH_TetR"/>
</dbReference>
<dbReference type="SUPFAM" id="SSF46689">
    <property type="entry name" value="Homeodomain-like"/>
    <property type="match status" value="1"/>
</dbReference>
<keyword evidence="3" id="KW-0804">Transcription</keyword>
<evidence type="ECO:0000256" key="4">
    <source>
        <dbReference type="PROSITE-ProRule" id="PRU00335"/>
    </source>
</evidence>
<evidence type="ECO:0000256" key="3">
    <source>
        <dbReference type="ARBA" id="ARBA00023163"/>
    </source>
</evidence>
<proteinExistence type="predicted"/>
<dbReference type="InterPro" id="IPR036271">
    <property type="entry name" value="Tet_transcr_reg_TetR-rel_C_sf"/>
</dbReference>
<dbReference type="Pfam" id="PF00440">
    <property type="entry name" value="TetR_N"/>
    <property type="match status" value="1"/>
</dbReference>
<dbReference type="PROSITE" id="PS50977">
    <property type="entry name" value="HTH_TETR_2"/>
    <property type="match status" value="1"/>
</dbReference>
<gene>
    <name evidence="6" type="ORF">GCM10010994_39680</name>
</gene>
<dbReference type="RefSeq" id="WP_188610908.1">
    <property type="nucleotide sequence ID" value="NZ_BMGG01000007.1"/>
</dbReference>
<evidence type="ECO:0000259" key="5">
    <source>
        <dbReference type="PROSITE" id="PS50977"/>
    </source>
</evidence>
<keyword evidence="7" id="KW-1185">Reference proteome</keyword>
<sequence>MGHSQAEKAQNRERILAAAAEQIRADGLESVSVGKLMQAVNLTHGGFYGHFESRSDLLAQALERALAEGQHNARAAVPAGRPGRLAGFVRSYLSRAHRDARQSGCAIGALASDVGRADRRSRVIMTDYIERYITSVADDLGGDDAKAIAAVSAMVGALAIARVITDPARSDAILKAVKDHVTAMQPDGPA</sequence>
<reference evidence="6" key="2">
    <citation type="submission" date="2020-09" db="EMBL/GenBank/DDBJ databases">
        <authorList>
            <person name="Sun Q."/>
            <person name="Zhou Y."/>
        </authorList>
    </citation>
    <scope>NUCLEOTIDE SEQUENCE</scope>
    <source>
        <strain evidence="6">CGMCC 1.12919</strain>
    </source>
</reference>
<feature type="domain" description="HTH tetR-type" evidence="5">
    <location>
        <begin position="9"/>
        <end position="69"/>
    </location>
</feature>
<dbReference type="Gene3D" id="1.10.357.10">
    <property type="entry name" value="Tetracycline Repressor, domain 2"/>
    <property type="match status" value="1"/>
</dbReference>
<name>A0A916UNQ1_9HYPH</name>
<feature type="DNA-binding region" description="H-T-H motif" evidence="4">
    <location>
        <begin position="32"/>
        <end position="51"/>
    </location>
</feature>
<keyword evidence="2 4" id="KW-0238">DNA-binding</keyword>
<evidence type="ECO:0000313" key="7">
    <source>
        <dbReference type="Proteomes" id="UP000637002"/>
    </source>
</evidence>
<dbReference type="Gene3D" id="1.10.10.60">
    <property type="entry name" value="Homeodomain-like"/>
    <property type="match status" value="1"/>
</dbReference>
<dbReference type="AlphaFoldDB" id="A0A916UNQ1"/>